<protein>
    <submittedName>
        <fullName evidence="2">Uncharacterized protein</fullName>
    </submittedName>
</protein>
<gene>
    <name evidence="2" type="ORF">KDW_25800</name>
</gene>
<feature type="transmembrane region" description="Helical" evidence="1">
    <location>
        <begin position="54"/>
        <end position="75"/>
    </location>
</feature>
<sequence length="120" mass="13295">MIENMAINESDNTPAISKPLHIQFARFISTILSPAVVALPFVVLMGLSASNQNVLFSVIITIFFLCVGPMAYITFGVMTGKFTDVDVSVRSQRRGTILIWYCLKLAWLPGIAPDQWTKKS</sequence>
<accession>A0A5J4KFW9</accession>
<dbReference type="AlphaFoldDB" id="A0A5J4KFW9"/>
<feature type="transmembrane region" description="Helical" evidence="1">
    <location>
        <begin position="95"/>
        <end position="112"/>
    </location>
</feature>
<keyword evidence="3" id="KW-1185">Reference proteome</keyword>
<organism evidence="2 3">
    <name type="scientific">Dictyobacter vulcani</name>
    <dbReference type="NCBI Taxonomy" id="2607529"/>
    <lineage>
        <taxon>Bacteria</taxon>
        <taxon>Bacillati</taxon>
        <taxon>Chloroflexota</taxon>
        <taxon>Ktedonobacteria</taxon>
        <taxon>Ktedonobacterales</taxon>
        <taxon>Dictyobacteraceae</taxon>
        <taxon>Dictyobacter</taxon>
    </lineage>
</organism>
<evidence type="ECO:0000313" key="3">
    <source>
        <dbReference type="Proteomes" id="UP000326912"/>
    </source>
</evidence>
<keyword evidence="1" id="KW-0812">Transmembrane</keyword>
<comment type="caution">
    <text evidence="2">The sequence shown here is derived from an EMBL/GenBank/DDBJ whole genome shotgun (WGS) entry which is preliminary data.</text>
</comment>
<name>A0A5J4KFW9_9CHLR</name>
<reference evidence="2 3" key="1">
    <citation type="submission" date="2019-10" db="EMBL/GenBank/DDBJ databases">
        <title>Dictyobacter vulcani sp. nov., within the class Ktedonobacteria, isolated from soil of volcanic Mt. Zao.</title>
        <authorList>
            <person name="Zheng Y."/>
            <person name="Wang C.M."/>
            <person name="Sakai Y."/>
            <person name="Abe K."/>
            <person name="Yokota A."/>
            <person name="Yabe S."/>
        </authorList>
    </citation>
    <scope>NUCLEOTIDE SEQUENCE [LARGE SCALE GENOMIC DNA]</scope>
    <source>
        <strain evidence="2 3">W12</strain>
    </source>
</reference>
<dbReference type="RefSeq" id="WP_162005190.1">
    <property type="nucleotide sequence ID" value="NZ_BKZW01000001.1"/>
</dbReference>
<dbReference type="EMBL" id="BKZW01000001">
    <property type="protein sequence ID" value="GER88418.1"/>
    <property type="molecule type" value="Genomic_DNA"/>
</dbReference>
<keyword evidence="1" id="KW-1133">Transmembrane helix</keyword>
<evidence type="ECO:0000256" key="1">
    <source>
        <dbReference type="SAM" id="Phobius"/>
    </source>
</evidence>
<evidence type="ECO:0000313" key="2">
    <source>
        <dbReference type="EMBL" id="GER88418.1"/>
    </source>
</evidence>
<dbReference type="Proteomes" id="UP000326912">
    <property type="component" value="Unassembled WGS sequence"/>
</dbReference>
<proteinExistence type="predicted"/>
<feature type="transmembrane region" description="Helical" evidence="1">
    <location>
        <begin position="27"/>
        <end position="48"/>
    </location>
</feature>
<keyword evidence="1" id="KW-0472">Membrane</keyword>